<evidence type="ECO:0000313" key="2">
    <source>
        <dbReference type="EMBL" id="ABQ27330.1"/>
    </source>
</evidence>
<dbReference type="STRING" id="351605.Gura_3169"/>
<dbReference type="CAZy" id="GT4">
    <property type="family name" value="Glycosyltransferase Family 4"/>
</dbReference>
<keyword evidence="1" id="KW-0812">Transmembrane</keyword>
<dbReference type="OrthoDB" id="9807209at2"/>
<keyword evidence="1" id="KW-0472">Membrane</keyword>
<dbReference type="PANTHER" id="PTHR12526">
    <property type="entry name" value="GLYCOSYLTRANSFERASE"/>
    <property type="match status" value="1"/>
</dbReference>
<dbReference type="HOGENOM" id="CLU_028014_2_2_7"/>
<dbReference type="PANTHER" id="PTHR12526:SF630">
    <property type="entry name" value="GLYCOSYLTRANSFERASE"/>
    <property type="match status" value="1"/>
</dbReference>
<dbReference type="CDD" id="cd03801">
    <property type="entry name" value="GT4_PimA-like"/>
    <property type="match status" value="1"/>
</dbReference>
<sequence length="456" mass="52530">MYWIKEKMKYNYLRIALLINIIVMLFTDTKKFLCNVNLKNIALFVEQFRRIHPSYLEYKIRRKIGSQNIKLFCNTAYNKKHNYFSIFRVVKQHKHVLVIDISVPAYDKNSSGLRMYTILNILNELGCKITFMAAELQPREPYVTELRAIGIEVICEMVDMEKYLRENGPSYDIVILSEPYPAFDYISLIRAYAVNSTVIYDTVDVHWLRIERAAAVTGDTKLLKEAEYIKKLELLNIKASDIVLTVTKDEKNYLHKLDSNLKIEVIPNIHEINNYEIKPFQSRNDLMFIGHFLHQPNVDAVKYFVKEILPLIKTQIPTIKFYIVGTNPTREVLNLRSDDVNVTGYVKDIAPYFENCRVFVAPLRFGAGMKGKIGQSMMYGLPVVTTTIGAEGMGLDDGRNVLIADNPENFAEAVLSLYSNEKLWTEISVSSMKHIDQNYSRECISLKLAELLGSLS</sequence>
<dbReference type="KEGG" id="gur:Gura_3169"/>
<protein>
    <submittedName>
        <fullName evidence="2">Glycosyl transferase, group 1</fullName>
    </submittedName>
</protein>
<dbReference type="Gene3D" id="3.40.50.2000">
    <property type="entry name" value="Glycogen Phosphorylase B"/>
    <property type="match status" value="2"/>
</dbReference>
<dbReference type="SUPFAM" id="SSF53756">
    <property type="entry name" value="UDP-Glycosyltransferase/glycogen phosphorylase"/>
    <property type="match status" value="1"/>
</dbReference>
<dbReference type="RefSeq" id="WP_011939996.1">
    <property type="nucleotide sequence ID" value="NC_009483.1"/>
</dbReference>
<organism evidence="2 3">
    <name type="scientific">Geotalea uraniireducens (strain Rf4)</name>
    <name type="common">Geobacter uraniireducens</name>
    <dbReference type="NCBI Taxonomy" id="351605"/>
    <lineage>
        <taxon>Bacteria</taxon>
        <taxon>Pseudomonadati</taxon>
        <taxon>Thermodesulfobacteriota</taxon>
        <taxon>Desulfuromonadia</taxon>
        <taxon>Geobacterales</taxon>
        <taxon>Geobacteraceae</taxon>
        <taxon>Geotalea</taxon>
    </lineage>
</organism>
<dbReference type="Pfam" id="PF13692">
    <property type="entry name" value="Glyco_trans_1_4"/>
    <property type="match status" value="1"/>
</dbReference>
<keyword evidence="1" id="KW-1133">Transmembrane helix</keyword>
<keyword evidence="3" id="KW-1185">Reference proteome</keyword>
<keyword evidence="2" id="KW-0808">Transferase</keyword>
<name>A5G6B2_GEOUR</name>
<dbReference type="AlphaFoldDB" id="A5G6B2"/>
<evidence type="ECO:0000313" key="3">
    <source>
        <dbReference type="Proteomes" id="UP000006695"/>
    </source>
</evidence>
<dbReference type="EMBL" id="CP000698">
    <property type="protein sequence ID" value="ABQ27330.1"/>
    <property type="molecule type" value="Genomic_DNA"/>
</dbReference>
<evidence type="ECO:0000256" key="1">
    <source>
        <dbReference type="SAM" id="Phobius"/>
    </source>
</evidence>
<dbReference type="GO" id="GO:0016740">
    <property type="term" value="F:transferase activity"/>
    <property type="evidence" value="ECO:0007669"/>
    <property type="project" value="UniProtKB-KW"/>
</dbReference>
<feature type="transmembrane region" description="Helical" evidence="1">
    <location>
        <begin position="12"/>
        <end position="29"/>
    </location>
</feature>
<dbReference type="Proteomes" id="UP000006695">
    <property type="component" value="Chromosome"/>
</dbReference>
<reference evidence="2 3" key="1">
    <citation type="submission" date="2007-05" db="EMBL/GenBank/DDBJ databases">
        <title>Complete sequence of Geobacter uraniireducens Rf4.</title>
        <authorList>
            <consortium name="US DOE Joint Genome Institute"/>
            <person name="Copeland A."/>
            <person name="Lucas S."/>
            <person name="Lapidus A."/>
            <person name="Barry K."/>
            <person name="Detter J.C."/>
            <person name="Glavina del Rio T."/>
            <person name="Hammon N."/>
            <person name="Israni S."/>
            <person name="Dalin E."/>
            <person name="Tice H."/>
            <person name="Pitluck S."/>
            <person name="Chertkov O."/>
            <person name="Brettin T."/>
            <person name="Bruce D."/>
            <person name="Han C."/>
            <person name="Schmutz J."/>
            <person name="Larimer F."/>
            <person name="Land M."/>
            <person name="Hauser L."/>
            <person name="Kyrpides N."/>
            <person name="Mikhailova N."/>
            <person name="Shelobolina E."/>
            <person name="Aklujkar M."/>
            <person name="Lovley D."/>
            <person name="Richardson P."/>
        </authorList>
    </citation>
    <scope>NUCLEOTIDE SEQUENCE [LARGE SCALE GENOMIC DNA]</scope>
    <source>
        <strain evidence="3">ATCC BAA-1134 / JCM 13001 / Rf4</strain>
    </source>
</reference>
<gene>
    <name evidence="2" type="ordered locus">Gura_3169</name>
</gene>
<accession>A5G6B2</accession>
<proteinExistence type="predicted"/>